<organism evidence="1 2">
    <name type="scientific">Streptomyces tuirus</name>
    <dbReference type="NCBI Taxonomy" id="68278"/>
    <lineage>
        <taxon>Bacteria</taxon>
        <taxon>Bacillati</taxon>
        <taxon>Actinomycetota</taxon>
        <taxon>Actinomycetes</taxon>
        <taxon>Kitasatosporales</taxon>
        <taxon>Streptomycetaceae</taxon>
        <taxon>Streptomyces</taxon>
    </lineage>
</organism>
<dbReference type="RefSeq" id="WP_190898519.1">
    <property type="nucleotide sequence ID" value="NZ_AP023439.1"/>
</dbReference>
<proteinExistence type="predicted"/>
<sequence>MSDQPPAEVMEFARNYKCGHCSGDTMELVRGDGNLWHGYFRHDDGCPVQVGAVSSIPDSFRALPPGYEGAP</sequence>
<dbReference type="KEGG" id="stui:GCM10017668_21420"/>
<name>A0A7G1NBY2_9ACTN</name>
<dbReference type="EMBL" id="AP023439">
    <property type="protein sequence ID" value="BCL20299.1"/>
    <property type="molecule type" value="Genomic_DNA"/>
</dbReference>
<accession>A0A7G1NBY2</accession>
<gene>
    <name evidence="1" type="ORF">GCM10017668_21420</name>
</gene>
<evidence type="ECO:0000313" key="1">
    <source>
        <dbReference type="EMBL" id="BCL20299.1"/>
    </source>
</evidence>
<reference evidence="1 2" key="1">
    <citation type="journal article" date="2014" name="Int. J. Syst. Evol. Microbiol.">
        <title>Complete genome sequence of Corynebacterium casei LMG S-19264T (=DSM 44701T), isolated from a smear-ripened cheese.</title>
        <authorList>
            <consortium name="US DOE Joint Genome Institute (JGI-PGF)"/>
            <person name="Walter F."/>
            <person name="Albersmeier A."/>
            <person name="Kalinowski J."/>
            <person name="Ruckert C."/>
        </authorList>
    </citation>
    <scope>NUCLEOTIDE SEQUENCE [LARGE SCALE GENOMIC DNA]</scope>
    <source>
        <strain evidence="1 2">JCM 4255</strain>
    </source>
</reference>
<protein>
    <submittedName>
        <fullName evidence="1">Uncharacterized protein</fullName>
    </submittedName>
</protein>
<evidence type="ECO:0000313" key="2">
    <source>
        <dbReference type="Proteomes" id="UP000516373"/>
    </source>
</evidence>
<dbReference type="AlphaFoldDB" id="A0A7G1NBY2"/>
<dbReference type="Proteomes" id="UP000516373">
    <property type="component" value="Chromosome"/>
</dbReference>